<keyword evidence="3" id="KW-1185">Reference proteome</keyword>
<dbReference type="Pfam" id="PF07238">
    <property type="entry name" value="PilZ"/>
    <property type="match status" value="1"/>
</dbReference>
<gene>
    <name evidence="2" type="ORF">PN36_03945</name>
</gene>
<evidence type="ECO:0000259" key="1">
    <source>
        <dbReference type="Pfam" id="PF07238"/>
    </source>
</evidence>
<dbReference type="EMBL" id="JSZA02000011">
    <property type="protein sequence ID" value="KHD07657.1"/>
    <property type="molecule type" value="Genomic_DNA"/>
</dbReference>
<evidence type="ECO:0000313" key="2">
    <source>
        <dbReference type="EMBL" id="KHD07657.1"/>
    </source>
</evidence>
<sequence>MITKRSGGSKRNMLNLKITDNNMLYEHYLPFLKRGGLFIKTTKTYNLGDEIFIFLILPHEEKQTPVTGHVAWINPQGAHGRRPAGIGVHLSDKYQAIRKKIETTLATLPNADKPTYTM</sequence>
<protein>
    <recommendedName>
        <fullName evidence="1">PilZ domain-containing protein</fullName>
    </recommendedName>
</protein>
<dbReference type="Proteomes" id="UP000030428">
    <property type="component" value="Unassembled WGS sequence"/>
</dbReference>
<comment type="caution">
    <text evidence="2">The sequence shown here is derived from an EMBL/GenBank/DDBJ whole genome shotgun (WGS) entry which is preliminary data.</text>
</comment>
<name>A0A0A6PBC6_9GAMM</name>
<organism evidence="2 3">
    <name type="scientific">Candidatus Thiomargarita nelsonii</name>
    <dbReference type="NCBI Taxonomy" id="1003181"/>
    <lineage>
        <taxon>Bacteria</taxon>
        <taxon>Pseudomonadati</taxon>
        <taxon>Pseudomonadota</taxon>
        <taxon>Gammaproteobacteria</taxon>
        <taxon>Thiotrichales</taxon>
        <taxon>Thiotrichaceae</taxon>
        <taxon>Thiomargarita</taxon>
    </lineage>
</organism>
<proteinExistence type="predicted"/>
<accession>A0A0A6PBC6</accession>
<feature type="domain" description="PilZ" evidence="1">
    <location>
        <begin position="15"/>
        <end position="93"/>
    </location>
</feature>
<dbReference type="InterPro" id="IPR009875">
    <property type="entry name" value="PilZ_domain"/>
</dbReference>
<reference evidence="2 3" key="1">
    <citation type="journal article" date="2016" name="Front. Microbiol.">
        <title>Single-Cell (Meta-)Genomics of a Dimorphic Candidatus Thiomargarita nelsonii Reveals Genomic Plasticity.</title>
        <authorList>
            <person name="Flood B.E."/>
            <person name="Fliss P."/>
            <person name="Jones D.S."/>
            <person name="Dick G.J."/>
            <person name="Jain S."/>
            <person name="Kaster A.K."/>
            <person name="Winkel M."/>
            <person name="Mussmann M."/>
            <person name="Bailey J."/>
        </authorList>
    </citation>
    <scope>NUCLEOTIDE SEQUENCE [LARGE SCALE GENOMIC DNA]</scope>
    <source>
        <strain evidence="2">Hydrate Ridge</strain>
    </source>
</reference>
<dbReference type="GO" id="GO:0035438">
    <property type="term" value="F:cyclic-di-GMP binding"/>
    <property type="evidence" value="ECO:0007669"/>
    <property type="project" value="InterPro"/>
</dbReference>
<dbReference type="AlphaFoldDB" id="A0A0A6PBC6"/>
<dbReference type="Gene3D" id="2.40.10.220">
    <property type="entry name" value="predicted glycosyltransferase like domains"/>
    <property type="match status" value="1"/>
</dbReference>
<evidence type="ECO:0000313" key="3">
    <source>
        <dbReference type="Proteomes" id="UP000030428"/>
    </source>
</evidence>